<keyword evidence="10 12" id="KW-1133">Transmembrane helix</keyword>
<keyword evidence="8" id="KW-0808">Transferase</keyword>
<dbReference type="EMBL" id="CP006644">
    <property type="protein sequence ID" value="AHE56652.1"/>
    <property type="molecule type" value="Genomic_DNA"/>
</dbReference>
<organism evidence="14 15">
    <name type="scientific">Sphingomonas sanxanigenens DSM 19645 = NX02</name>
    <dbReference type="NCBI Taxonomy" id="1123269"/>
    <lineage>
        <taxon>Bacteria</taxon>
        <taxon>Pseudomonadati</taxon>
        <taxon>Pseudomonadota</taxon>
        <taxon>Alphaproteobacteria</taxon>
        <taxon>Sphingomonadales</taxon>
        <taxon>Sphingomonadaceae</taxon>
        <taxon>Sphingomonas</taxon>
    </lineage>
</organism>
<evidence type="ECO:0000256" key="5">
    <source>
        <dbReference type="ARBA" id="ARBA00022475"/>
    </source>
</evidence>
<dbReference type="AlphaFoldDB" id="W0AJC7"/>
<evidence type="ECO:0000256" key="11">
    <source>
        <dbReference type="ARBA" id="ARBA00023136"/>
    </source>
</evidence>
<evidence type="ECO:0000256" key="6">
    <source>
        <dbReference type="ARBA" id="ARBA00022519"/>
    </source>
</evidence>
<feature type="transmembrane region" description="Helical" evidence="12">
    <location>
        <begin position="522"/>
        <end position="545"/>
    </location>
</feature>
<dbReference type="RefSeq" id="WP_053000706.1">
    <property type="nucleotide sequence ID" value="NZ_CP006644.1"/>
</dbReference>
<evidence type="ECO:0000256" key="2">
    <source>
        <dbReference type="ARBA" id="ARBA00005001"/>
    </source>
</evidence>
<dbReference type="InterPro" id="IPR050321">
    <property type="entry name" value="Glycosyltr_2/OpgH_subfam"/>
</dbReference>
<dbReference type="KEGG" id="ssan:NX02_25225"/>
<dbReference type="HOGENOM" id="CLU_015730_1_0_5"/>
<dbReference type="InterPro" id="IPR001173">
    <property type="entry name" value="Glyco_trans_2-like"/>
</dbReference>
<evidence type="ECO:0000256" key="12">
    <source>
        <dbReference type="SAM" id="Phobius"/>
    </source>
</evidence>
<name>W0AJC7_9SPHN</name>
<evidence type="ECO:0000256" key="9">
    <source>
        <dbReference type="ARBA" id="ARBA00022692"/>
    </source>
</evidence>
<dbReference type="Gene3D" id="3.90.550.10">
    <property type="entry name" value="Spore Coat Polysaccharide Biosynthesis Protein SpsA, Chain A"/>
    <property type="match status" value="1"/>
</dbReference>
<dbReference type="Pfam" id="PF13632">
    <property type="entry name" value="Glyco_trans_2_3"/>
    <property type="match status" value="1"/>
</dbReference>
<feature type="transmembrane region" description="Helical" evidence="12">
    <location>
        <begin position="551"/>
        <end position="571"/>
    </location>
</feature>
<evidence type="ECO:0000259" key="13">
    <source>
        <dbReference type="Pfam" id="PF13632"/>
    </source>
</evidence>
<accession>W0AJC7</accession>
<dbReference type="NCBIfam" id="NF003958">
    <property type="entry name" value="PRK05454.2-1"/>
    <property type="match status" value="1"/>
</dbReference>
<evidence type="ECO:0000313" key="14">
    <source>
        <dbReference type="EMBL" id="AHE56652.1"/>
    </source>
</evidence>
<keyword evidence="6" id="KW-0997">Cell inner membrane</keyword>
<dbReference type="NCBIfam" id="NF003962">
    <property type="entry name" value="PRK05454.2-5"/>
    <property type="match status" value="1"/>
</dbReference>
<dbReference type="STRING" id="1123269.NX02_25225"/>
<feature type="transmembrane region" description="Helical" evidence="12">
    <location>
        <begin position="437"/>
        <end position="458"/>
    </location>
</feature>
<evidence type="ECO:0000313" key="15">
    <source>
        <dbReference type="Proteomes" id="UP000018851"/>
    </source>
</evidence>
<evidence type="ECO:0000256" key="1">
    <source>
        <dbReference type="ARBA" id="ARBA00004429"/>
    </source>
</evidence>
<gene>
    <name evidence="14" type="ORF">NX02_25225</name>
</gene>
<evidence type="ECO:0000256" key="8">
    <source>
        <dbReference type="ARBA" id="ARBA00022679"/>
    </source>
</evidence>
<evidence type="ECO:0000256" key="10">
    <source>
        <dbReference type="ARBA" id="ARBA00022989"/>
    </source>
</evidence>
<comment type="similarity">
    <text evidence="3">Belongs to the glycosyltransferase 2 family. OpgH subfamily.</text>
</comment>
<dbReference type="PANTHER" id="PTHR43867">
    <property type="entry name" value="CELLULOSE SYNTHASE CATALYTIC SUBUNIT A [UDP-FORMING]"/>
    <property type="match status" value="1"/>
</dbReference>
<comment type="subcellular location">
    <subcellularLocation>
        <location evidence="1">Cell inner membrane</location>
        <topology evidence="1">Multi-pass membrane protein</topology>
    </subcellularLocation>
</comment>
<evidence type="ECO:0000256" key="3">
    <source>
        <dbReference type="ARBA" id="ARBA00009337"/>
    </source>
</evidence>
<dbReference type="InterPro" id="IPR029044">
    <property type="entry name" value="Nucleotide-diphossugar_trans"/>
</dbReference>
<sequence length="628" mass="69313">MTGAEAFDRISALGPRPLPPEAPLAMPTQSFAERPSTGSRIVSQRGMLGRRLLVVLATLIIGLLAATEMVRPIGPDGATAVDAVLFVLIFSLFCWIAFGFVNALFGFVVLMSRRQGVISPFAGHALELPHSRTAILLPVYNEDFEQVGGRISKMATMLDRAGAADRFDLFVLSDSNATAGEREEALWRGLARDSAVPIYYRRREKNIARKPGNIAEWIRRFGGAYEHMLVLDADSLMTGEAMIRLATAMERNPSVGLIQTIPAVINSRTLFARWQQFAAAAYSPIASAGLMWWSGSEATFWGHNAIIRTRAFAESCDLPALSGREPLGGAIQSHDMVEAAMLRRRGWAVHMAMLPEGSYEEFPPTLSDFSVRDRRWAQGNLQHLRLLDAKGFHWINRLHLFMGASAYLTSPMWLLLLILTVAQGAGLLSSSTFTPSGWPLVLTAVLLFVPKFMAFAWLMMDPRRQASLGGVGAIVRSMLVEIPLSVVMAPITMLAQTMAVIDILRGNASGWRPQRREADGISIWRALIDYFPQVVLGAVFTTMMIMADSAVLLWLLPVAVSLVLAPVVVAITSRQDMGDWFARHGVFAAREERPRIVARQEARPIRMESIPLRFRRRLPPPANDRATA</sequence>
<keyword evidence="7" id="KW-0328">Glycosyltransferase</keyword>
<keyword evidence="9 12" id="KW-0812">Transmembrane</keyword>
<feature type="transmembrane region" description="Helical" evidence="12">
    <location>
        <begin position="52"/>
        <end position="71"/>
    </location>
</feature>
<evidence type="ECO:0000256" key="7">
    <source>
        <dbReference type="ARBA" id="ARBA00022676"/>
    </source>
</evidence>
<dbReference type="PATRIC" id="fig|1123269.5.peg.4946"/>
<dbReference type="Proteomes" id="UP000018851">
    <property type="component" value="Chromosome"/>
</dbReference>
<dbReference type="eggNOG" id="COG2943">
    <property type="taxonomic scope" value="Bacteria"/>
</dbReference>
<dbReference type="GO" id="GO:0016758">
    <property type="term" value="F:hexosyltransferase activity"/>
    <property type="evidence" value="ECO:0007669"/>
    <property type="project" value="TreeGrafter"/>
</dbReference>
<dbReference type="SUPFAM" id="SSF53448">
    <property type="entry name" value="Nucleotide-diphospho-sugar transferases"/>
    <property type="match status" value="1"/>
</dbReference>
<reference evidence="14 15" key="1">
    <citation type="submission" date="2013-07" db="EMBL/GenBank/DDBJ databases">
        <title>Completed genome of Sphingomonas sanxanigenens NX02.</title>
        <authorList>
            <person name="Ma T."/>
            <person name="Huang H."/>
            <person name="Wu M."/>
            <person name="Li X."/>
            <person name="Li G."/>
        </authorList>
    </citation>
    <scope>NUCLEOTIDE SEQUENCE [LARGE SCALE GENOMIC DNA]</scope>
    <source>
        <strain evidence="14 15">NX02</strain>
    </source>
</reference>
<feature type="transmembrane region" description="Helical" evidence="12">
    <location>
        <begin position="83"/>
        <end position="110"/>
    </location>
</feature>
<keyword evidence="11 12" id="KW-0472">Membrane</keyword>
<dbReference type="PANTHER" id="PTHR43867:SF5">
    <property type="entry name" value="GLUCANS BIOSYNTHESIS GLUCOSYLTRANSFERASE H"/>
    <property type="match status" value="1"/>
</dbReference>
<feature type="domain" description="Glycosyltransferase 2-like" evidence="13">
    <location>
        <begin position="229"/>
        <end position="443"/>
    </location>
</feature>
<comment type="pathway">
    <text evidence="2">Glycan metabolism; osmoregulated periplasmic glucan (OPG) biosynthesis.</text>
</comment>
<keyword evidence="15" id="KW-1185">Reference proteome</keyword>
<feature type="transmembrane region" description="Helical" evidence="12">
    <location>
        <begin position="400"/>
        <end position="425"/>
    </location>
</feature>
<keyword evidence="5" id="KW-1003">Cell membrane</keyword>
<proteinExistence type="inferred from homology"/>
<evidence type="ECO:0000256" key="4">
    <source>
        <dbReference type="ARBA" id="ARBA00020585"/>
    </source>
</evidence>
<protein>
    <recommendedName>
        <fullName evidence="4">Glucans biosynthesis glucosyltransferase H</fullName>
    </recommendedName>
</protein>
<dbReference type="OrthoDB" id="9775281at2"/>
<dbReference type="GO" id="GO:0005886">
    <property type="term" value="C:plasma membrane"/>
    <property type="evidence" value="ECO:0007669"/>
    <property type="project" value="UniProtKB-SubCell"/>
</dbReference>